<accession>A0A9N8JXY8</accession>
<reference evidence="1" key="1">
    <citation type="submission" date="2020-06" db="EMBL/GenBank/DDBJ databases">
        <authorList>
            <person name="Onetto C."/>
        </authorList>
    </citation>
    <scope>NUCLEOTIDE SEQUENCE</scope>
</reference>
<gene>
    <name evidence="1" type="ORF">AWRI4233_LOCUS5574</name>
</gene>
<sequence>MSSRPESLPTELFERICETVLKDQKRLNQNATPMLNLSLTSKKCRSRVTRYIFHELVFQGDAQPLAGRLEDCVLTLKRLDVLDLVQGIATRLCVIDNPKGYSNFSARFQT</sequence>
<dbReference type="AlphaFoldDB" id="A0A9N8JXY8"/>
<comment type="caution">
    <text evidence="1">The sequence shown here is derived from an EMBL/GenBank/DDBJ whole genome shotgun (WGS) entry which is preliminary data.</text>
</comment>
<dbReference type="EMBL" id="CAIJEO010000007">
    <property type="protein sequence ID" value="CAD0096319.1"/>
    <property type="molecule type" value="Genomic_DNA"/>
</dbReference>
<evidence type="ECO:0000313" key="2">
    <source>
        <dbReference type="Proteomes" id="UP000714618"/>
    </source>
</evidence>
<evidence type="ECO:0000313" key="1">
    <source>
        <dbReference type="EMBL" id="CAD0096319.1"/>
    </source>
</evidence>
<keyword evidence="2" id="KW-1185">Reference proteome</keyword>
<proteinExistence type="predicted"/>
<dbReference type="Proteomes" id="UP000714618">
    <property type="component" value="Unassembled WGS sequence"/>
</dbReference>
<protein>
    <submittedName>
        <fullName evidence="1">Uncharacterized protein</fullName>
    </submittedName>
</protein>
<name>A0A9N8JXY8_9PEZI</name>
<organism evidence="1 2">
    <name type="scientific">Aureobasidium mustum</name>
    <dbReference type="NCBI Taxonomy" id="2773714"/>
    <lineage>
        <taxon>Eukaryota</taxon>
        <taxon>Fungi</taxon>
        <taxon>Dikarya</taxon>
        <taxon>Ascomycota</taxon>
        <taxon>Pezizomycotina</taxon>
        <taxon>Dothideomycetes</taxon>
        <taxon>Dothideomycetidae</taxon>
        <taxon>Dothideales</taxon>
        <taxon>Saccotheciaceae</taxon>
        <taxon>Aureobasidium</taxon>
    </lineage>
</organism>